<dbReference type="SMART" id="SM00116">
    <property type="entry name" value="CBS"/>
    <property type="match status" value="2"/>
</dbReference>
<feature type="domain" description="CBS" evidence="10">
    <location>
        <begin position="136"/>
        <end position="199"/>
    </location>
</feature>
<sequence>MKNPLLVPELRELVAEGQFEALREFCETTHPVVVAEMLSALEAAEAWEIMRHAAPALQAEVFTNLDQDRQVELLGILSRDDMARIVADMPPDDRADLFKKLPKRRREALLPALAQAEREDIRRLASYAERTAGAIMTSDYATLAPDQTVAQSLERLRREAPDKETIYYAYVVDEQRRLLGQVSLKDLILARPDRLVRDVMHPDVISVRVNDDQEEAARRIQKFDLLALPVVDESGALVGIITHDDALDVIVQEQTEDIEKLMAITGSHEAAGYLRTPSWMHFKRRSVWVVVLAALGLVSGYIVQSFEGLLLQFAVLATFMPMLADTGGNTGSQSATLVIRALALKEISPRDLLRVLLKELQVALMLGLLLGALAWGRVLLFHGRASLTGGHPLWLIGVAVAAALAIQVVTSTLIGAVLPMAAAKLKFDPAVVASPALTTIVDITGLFIYFTTVKLILQV</sequence>
<keyword evidence="7 9" id="KW-0472">Membrane</keyword>
<dbReference type="InterPro" id="IPR006668">
    <property type="entry name" value="Mg_transptr_MgtE_intracell_dom"/>
</dbReference>
<comment type="function">
    <text evidence="9">Acts as a magnesium transporter.</text>
</comment>
<comment type="caution">
    <text evidence="11">The sequence shown here is derived from an EMBL/GenBank/DDBJ whole genome shotgun (WGS) entry which is preliminary data.</text>
</comment>
<feature type="transmembrane region" description="Helical" evidence="9">
    <location>
        <begin position="287"/>
        <end position="306"/>
    </location>
</feature>
<feature type="transmembrane region" description="Helical" evidence="9">
    <location>
        <begin position="360"/>
        <end position="381"/>
    </location>
</feature>
<dbReference type="SMART" id="SM00924">
    <property type="entry name" value="MgtE_N"/>
    <property type="match status" value="1"/>
</dbReference>
<evidence type="ECO:0000256" key="6">
    <source>
        <dbReference type="ARBA" id="ARBA00022989"/>
    </source>
</evidence>
<comment type="caution">
    <text evidence="9">Lacks conserved residue(s) required for the propagation of feature annotation.</text>
</comment>
<evidence type="ECO:0000259" key="10">
    <source>
        <dbReference type="PROSITE" id="PS51371"/>
    </source>
</evidence>
<dbReference type="AlphaFoldDB" id="A0A7C4GGB2"/>
<gene>
    <name evidence="11" type="primary">mgtE</name>
    <name evidence="11" type="ORF">ENS41_02065</name>
</gene>
<dbReference type="NCBIfam" id="TIGR00400">
    <property type="entry name" value="mgtE"/>
    <property type="match status" value="1"/>
</dbReference>
<dbReference type="Gene3D" id="3.10.580.10">
    <property type="entry name" value="CBS-domain"/>
    <property type="match status" value="1"/>
</dbReference>
<comment type="similarity">
    <text evidence="2 9">Belongs to the SLC41A transporter family.</text>
</comment>
<keyword evidence="8" id="KW-0129">CBS domain</keyword>
<protein>
    <recommendedName>
        <fullName evidence="9">Magnesium transporter MgtE</fullName>
    </recommendedName>
</protein>
<comment type="subcellular location">
    <subcellularLocation>
        <location evidence="9">Cell membrane</location>
        <topology evidence="9">Multi-pass membrane protein</topology>
    </subcellularLocation>
    <subcellularLocation>
        <location evidence="1">Membrane</location>
        <topology evidence="1">Multi-pass membrane protein</topology>
    </subcellularLocation>
</comment>
<keyword evidence="6 9" id="KW-1133">Transmembrane helix</keyword>
<dbReference type="InterPro" id="IPR046342">
    <property type="entry name" value="CBS_dom_sf"/>
</dbReference>
<evidence type="ECO:0000256" key="4">
    <source>
        <dbReference type="ARBA" id="ARBA00022692"/>
    </source>
</evidence>
<dbReference type="SUPFAM" id="SSF161093">
    <property type="entry name" value="MgtE membrane domain-like"/>
    <property type="match status" value="1"/>
</dbReference>
<organism evidence="11">
    <name type="scientific">candidate division WOR-3 bacterium</name>
    <dbReference type="NCBI Taxonomy" id="2052148"/>
    <lineage>
        <taxon>Bacteria</taxon>
        <taxon>Bacteria division WOR-3</taxon>
    </lineage>
</organism>
<dbReference type="SUPFAM" id="SSF54631">
    <property type="entry name" value="CBS-domain pair"/>
    <property type="match status" value="1"/>
</dbReference>
<dbReference type="InterPro" id="IPR006669">
    <property type="entry name" value="MgtE_transporter"/>
</dbReference>
<evidence type="ECO:0000256" key="7">
    <source>
        <dbReference type="ARBA" id="ARBA00023136"/>
    </source>
</evidence>
<dbReference type="PANTHER" id="PTHR43773">
    <property type="entry name" value="MAGNESIUM TRANSPORTER MGTE"/>
    <property type="match status" value="1"/>
</dbReference>
<dbReference type="SUPFAM" id="SSF158791">
    <property type="entry name" value="MgtE N-terminal domain-like"/>
    <property type="match status" value="1"/>
</dbReference>
<evidence type="ECO:0000256" key="8">
    <source>
        <dbReference type="PROSITE-ProRule" id="PRU00703"/>
    </source>
</evidence>
<dbReference type="Pfam" id="PF03448">
    <property type="entry name" value="MgtE_N"/>
    <property type="match status" value="1"/>
</dbReference>
<evidence type="ECO:0000256" key="5">
    <source>
        <dbReference type="ARBA" id="ARBA00022842"/>
    </source>
</evidence>
<evidence type="ECO:0000256" key="1">
    <source>
        <dbReference type="ARBA" id="ARBA00004141"/>
    </source>
</evidence>
<evidence type="ECO:0000256" key="3">
    <source>
        <dbReference type="ARBA" id="ARBA00022448"/>
    </source>
</evidence>
<evidence type="ECO:0000256" key="2">
    <source>
        <dbReference type="ARBA" id="ARBA00009749"/>
    </source>
</evidence>
<reference evidence="11" key="1">
    <citation type="journal article" date="2020" name="mSystems">
        <title>Genome- and Community-Level Interaction Insights into Carbon Utilization and Element Cycling Functions of Hydrothermarchaeota in Hydrothermal Sediment.</title>
        <authorList>
            <person name="Zhou Z."/>
            <person name="Liu Y."/>
            <person name="Xu W."/>
            <person name="Pan J."/>
            <person name="Luo Z.H."/>
            <person name="Li M."/>
        </authorList>
    </citation>
    <scope>NUCLEOTIDE SEQUENCE [LARGE SCALE GENOMIC DNA]</scope>
    <source>
        <strain evidence="11">SpSt-488</strain>
    </source>
</reference>
<dbReference type="InterPro" id="IPR006667">
    <property type="entry name" value="SLC41_membr_dom"/>
</dbReference>
<dbReference type="InterPro" id="IPR036739">
    <property type="entry name" value="SLC41_membr_dom_sf"/>
</dbReference>
<proteinExistence type="inferred from homology"/>
<keyword evidence="3 9" id="KW-0813">Transport</keyword>
<keyword evidence="9" id="KW-0479">Metal-binding</keyword>
<keyword evidence="4 9" id="KW-0812">Transmembrane</keyword>
<comment type="subunit">
    <text evidence="9">Homodimer.</text>
</comment>
<dbReference type="GO" id="GO:0015095">
    <property type="term" value="F:magnesium ion transmembrane transporter activity"/>
    <property type="evidence" value="ECO:0007669"/>
    <property type="project" value="UniProtKB-UniRule"/>
</dbReference>
<dbReference type="Pfam" id="PF01769">
    <property type="entry name" value="MgtE"/>
    <property type="match status" value="1"/>
</dbReference>
<dbReference type="PANTHER" id="PTHR43773:SF1">
    <property type="entry name" value="MAGNESIUM TRANSPORTER MGTE"/>
    <property type="match status" value="1"/>
</dbReference>
<dbReference type="Gene3D" id="1.25.60.10">
    <property type="entry name" value="MgtE N-terminal domain-like"/>
    <property type="match status" value="1"/>
</dbReference>
<dbReference type="Gene3D" id="1.10.357.20">
    <property type="entry name" value="SLC41 divalent cation transporters, integral membrane domain"/>
    <property type="match status" value="1"/>
</dbReference>
<dbReference type="InterPro" id="IPR000644">
    <property type="entry name" value="CBS_dom"/>
</dbReference>
<name>A0A7C4GGB2_UNCW3</name>
<keyword evidence="9" id="KW-1003">Cell membrane</keyword>
<evidence type="ECO:0000313" key="11">
    <source>
        <dbReference type="EMBL" id="HGK27722.1"/>
    </source>
</evidence>
<accession>A0A7C4GGB2</accession>
<evidence type="ECO:0000256" key="9">
    <source>
        <dbReference type="RuleBase" id="RU362011"/>
    </source>
</evidence>
<dbReference type="GO" id="GO:0046872">
    <property type="term" value="F:metal ion binding"/>
    <property type="evidence" value="ECO:0007669"/>
    <property type="project" value="UniProtKB-KW"/>
</dbReference>
<dbReference type="InterPro" id="IPR038076">
    <property type="entry name" value="MgtE_N_sf"/>
</dbReference>
<feature type="transmembrane region" description="Helical" evidence="9">
    <location>
        <begin position="393"/>
        <end position="418"/>
    </location>
</feature>
<feature type="transmembrane region" description="Helical" evidence="9">
    <location>
        <begin position="430"/>
        <end position="450"/>
    </location>
</feature>
<dbReference type="GO" id="GO:0005886">
    <property type="term" value="C:plasma membrane"/>
    <property type="evidence" value="ECO:0007669"/>
    <property type="project" value="UniProtKB-SubCell"/>
</dbReference>
<dbReference type="PROSITE" id="PS51371">
    <property type="entry name" value="CBS"/>
    <property type="match status" value="2"/>
</dbReference>
<dbReference type="CDD" id="cd04606">
    <property type="entry name" value="CBS_pair_Mg_transporter"/>
    <property type="match status" value="1"/>
</dbReference>
<feature type="domain" description="CBS" evidence="10">
    <location>
        <begin position="200"/>
        <end position="256"/>
    </location>
</feature>
<keyword evidence="5 9" id="KW-0460">Magnesium</keyword>
<dbReference type="Pfam" id="PF00571">
    <property type="entry name" value="CBS"/>
    <property type="match status" value="2"/>
</dbReference>
<dbReference type="EMBL" id="DSUT01000038">
    <property type="protein sequence ID" value="HGK27722.1"/>
    <property type="molecule type" value="Genomic_DNA"/>
</dbReference>